<accession>A0ABS0AHW0</accession>
<evidence type="ECO:0000256" key="1">
    <source>
        <dbReference type="ARBA" id="ARBA00023267"/>
    </source>
</evidence>
<dbReference type="EC" id="4.1.1.112" evidence="3"/>
<dbReference type="InterPro" id="IPR000089">
    <property type="entry name" value="Biotin_lipoyl"/>
</dbReference>
<feature type="domain" description="Lipoyl-binding" evidence="2">
    <location>
        <begin position="1"/>
        <end position="74"/>
    </location>
</feature>
<dbReference type="PANTHER" id="PTHR45266">
    <property type="entry name" value="OXALOACETATE DECARBOXYLASE ALPHA CHAIN"/>
    <property type="match status" value="1"/>
</dbReference>
<feature type="non-terminal residue" evidence="3">
    <location>
        <position position="1"/>
    </location>
</feature>
<dbReference type="SUPFAM" id="SSF51230">
    <property type="entry name" value="Single hybrid motif"/>
    <property type="match status" value="1"/>
</dbReference>
<comment type="caution">
    <text evidence="3">The sequence shown here is derived from an EMBL/GenBank/DDBJ whole genome shotgun (WGS) entry which is preliminary data.</text>
</comment>
<organism evidence="3 4">
    <name type="scientific">Alloalcanivorax venustensis ISO4</name>
    <dbReference type="NCBI Taxonomy" id="1177184"/>
    <lineage>
        <taxon>Bacteria</taxon>
        <taxon>Pseudomonadati</taxon>
        <taxon>Pseudomonadota</taxon>
        <taxon>Gammaproteobacteria</taxon>
        <taxon>Oceanospirillales</taxon>
        <taxon>Alcanivoracaceae</taxon>
        <taxon>Alloalcanivorax</taxon>
    </lineage>
</organism>
<reference evidence="3 4" key="1">
    <citation type="submission" date="2012-09" db="EMBL/GenBank/DDBJ databases">
        <title>Genome Sequence of alkane-degrading Bacterium Alcanivorax venustensis ISO4.</title>
        <authorList>
            <person name="Lai Q."/>
            <person name="Shao Z."/>
        </authorList>
    </citation>
    <scope>NUCLEOTIDE SEQUENCE [LARGE SCALE GENOMIC DNA]</scope>
    <source>
        <strain evidence="3 4">ISO4</strain>
    </source>
</reference>
<dbReference type="Proteomes" id="UP000644441">
    <property type="component" value="Unassembled WGS sequence"/>
</dbReference>
<keyword evidence="1" id="KW-0092">Biotin</keyword>
<dbReference type="InterPro" id="IPR050709">
    <property type="entry name" value="Biotin_Carboxyl_Carrier/Decarb"/>
</dbReference>
<dbReference type="PROSITE" id="PS00188">
    <property type="entry name" value="BIOTIN"/>
    <property type="match status" value="1"/>
</dbReference>
<dbReference type="Pfam" id="PF00364">
    <property type="entry name" value="Biotin_lipoyl"/>
    <property type="match status" value="1"/>
</dbReference>
<name>A0ABS0AHW0_9GAMM</name>
<evidence type="ECO:0000259" key="2">
    <source>
        <dbReference type="PROSITE" id="PS50968"/>
    </source>
</evidence>
<evidence type="ECO:0000313" key="4">
    <source>
        <dbReference type="Proteomes" id="UP000644441"/>
    </source>
</evidence>
<evidence type="ECO:0000313" key="3">
    <source>
        <dbReference type="EMBL" id="MBF5053718.1"/>
    </source>
</evidence>
<keyword evidence="3" id="KW-0456">Lyase</keyword>
<dbReference type="GO" id="GO:0008948">
    <property type="term" value="F:oxaloacetate decarboxylase activity"/>
    <property type="evidence" value="ECO:0007669"/>
    <property type="project" value="UniProtKB-EC"/>
</dbReference>
<proteinExistence type="predicted"/>
<dbReference type="InterPro" id="IPR001882">
    <property type="entry name" value="Biotin_BS"/>
</dbReference>
<keyword evidence="4" id="KW-1185">Reference proteome</keyword>
<dbReference type="Gene3D" id="2.40.50.100">
    <property type="match status" value="1"/>
</dbReference>
<dbReference type="CDD" id="cd06850">
    <property type="entry name" value="biotinyl_domain"/>
    <property type="match status" value="1"/>
</dbReference>
<dbReference type="PROSITE" id="PS50968">
    <property type="entry name" value="BIOTINYL_LIPOYL"/>
    <property type="match status" value="1"/>
</dbReference>
<dbReference type="RefSeq" id="WP_194856346.1">
    <property type="nucleotide sequence ID" value="NZ_ARXR01000021.1"/>
</dbReference>
<dbReference type="InterPro" id="IPR011053">
    <property type="entry name" value="Single_hybrid_motif"/>
</dbReference>
<protein>
    <submittedName>
        <fullName evidence="3">Oxaloacetate decarboxylase</fullName>
        <ecNumber evidence="3">4.1.1.112</ecNumber>
    </submittedName>
</protein>
<dbReference type="PANTHER" id="PTHR45266:SF3">
    <property type="entry name" value="OXALOACETATE DECARBOXYLASE ALPHA CHAIN"/>
    <property type="match status" value="1"/>
</dbReference>
<sequence>PAGDGEPVPAPLAGNIFEVLVKPGQRVEEGERVLVLEAMKMETDVAAPRAGTVAGVRVKPGDAVAVGDVLLTIGG</sequence>
<dbReference type="EMBL" id="ARXR01000021">
    <property type="protein sequence ID" value="MBF5053718.1"/>
    <property type="molecule type" value="Genomic_DNA"/>
</dbReference>
<gene>
    <name evidence="3" type="ORF">ISO4_02320</name>
</gene>